<organism evidence="1">
    <name type="scientific">Arundo donax</name>
    <name type="common">Giant reed</name>
    <name type="synonym">Donax arundinaceus</name>
    <dbReference type="NCBI Taxonomy" id="35708"/>
    <lineage>
        <taxon>Eukaryota</taxon>
        <taxon>Viridiplantae</taxon>
        <taxon>Streptophyta</taxon>
        <taxon>Embryophyta</taxon>
        <taxon>Tracheophyta</taxon>
        <taxon>Spermatophyta</taxon>
        <taxon>Magnoliopsida</taxon>
        <taxon>Liliopsida</taxon>
        <taxon>Poales</taxon>
        <taxon>Poaceae</taxon>
        <taxon>PACMAD clade</taxon>
        <taxon>Arundinoideae</taxon>
        <taxon>Arundineae</taxon>
        <taxon>Arundo</taxon>
    </lineage>
</organism>
<reference evidence="1" key="2">
    <citation type="journal article" date="2015" name="Data Brief">
        <title>Shoot transcriptome of the giant reed, Arundo donax.</title>
        <authorList>
            <person name="Barrero R.A."/>
            <person name="Guerrero F.D."/>
            <person name="Moolhuijzen P."/>
            <person name="Goolsby J.A."/>
            <person name="Tidwell J."/>
            <person name="Bellgard S.E."/>
            <person name="Bellgard M.I."/>
        </authorList>
    </citation>
    <scope>NUCLEOTIDE SEQUENCE</scope>
    <source>
        <tissue evidence="1">Shoot tissue taken approximately 20 cm above the soil surface</tissue>
    </source>
</reference>
<evidence type="ECO:0000313" key="1">
    <source>
        <dbReference type="EMBL" id="JAE06290.1"/>
    </source>
</evidence>
<accession>A0A0A9EZU1</accession>
<name>A0A0A9EZU1_ARUDO</name>
<proteinExistence type="predicted"/>
<dbReference type="EMBL" id="GBRH01191606">
    <property type="protein sequence ID" value="JAE06290.1"/>
    <property type="molecule type" value="Transcribed_RNA"/>
</dbReference>
<reference evidence="1" key="1">
    <citation type="submission" date="2014-09" db="EMBL/GenBank/DDBJ databases">
        <authorList>
            <person name="Magalhaes I.L.F."/>
            <person name="Oliveira U."/>
            <person name="Santos F.R."/>
            <person name="Vidigal T.H.D.A."/>
            <person name="Brescovit A.D."/>
            <person name="Santos A.J."/>
        </authorList>
    </citation>
    <scope>NUCLEOTIDE SEQUENCE</scope>
    <source>
        <tissue evidence="1">Shoot tissue taken approximately 20 cm above the soil surface</tissue>
    </source>
</reference>
<sequence length="29" mass="3514">MPRRPARVLRRKTFIVLFKSLNSAICRRK</sequence>
<protein>
    <submittedName>
        <fullName evidence="1">Uncharacterized protein</fullName>
    </submittedName>
</protein>
<dbReference type="AlphaFoldDB" id="A0A0A9EZU1"/>